<name>A0A2U1L9L8_ARTAN</name>
<dbReference type="STRING" id="35608.A0A2U1L9L8"/>
<feature type="domain" description="DC1" evidence="2">
    <location>
        <begin position="122"/>
        <end position="176"/>
    </location>
</feature>
<sequence length="188" mass="21030">MDYKHFSHPHNLIIHRAYELGIQVNCSGCNSPCDNTTTAVHACHPCNYFLHDHCANAGRYVKHPCHKAHPLILLPHPTYAGNTFICNACGHPGKSFSYCCTPCEFDLHVGCAFLPISVTHKAHQHELSLSYGVPVVPRRGSNTDHEYCNICKNILEARHWAYSCQNCDFNVHTACATKEVVPGLYQDD</sequence>
<evidence type="ECO:0000313" key="4">
    <source>
        <dbReference type="Proteomes" id="UP000245207"/>
    </source>
</evidence>
<organism evidence="3 4">
    <name type="scientific">Artemisia annua</name>
    <name type="common">Sweet wormwood</name>
    <dbReference type="NCBI Taxonomy" id="35608"/>
    <lineage>
        <taxon>Eukaryota</taxon>
        <taxon>Viridiplantae</taxon>
        <taxon>Streptophyta</taxon>
        <taxon>Embryophyta</taxon>
        <taxon>Tracheophyta</taxon>
        <taxon>Spermatophyta</taxon>
        <taxon>Magnoliopsida</taxon>
        <taxon>eudicotyledons</taxon>
        <taxon>Gunneridae</taxon>
        <taxon>Pentapetalae</taxon>
        <taxon>asterids</taxon>
        <taxon>campanulids</taxon>
        <taxon>Asterales</taxon>
        <taxon>Asteraceae</taxon>
        <taxon>Asteroideae</taxon>
        <taxon>Anthemideae</taxon>
        <taxon>Artemisiinae</taxon>
        <taxon>Artemisia</taxon>
    </lineage>
</organism>
<protein>
    <submittedName>
        <fullName evidence="3">Cysteine/Histidine-rich C1 domain family protein</fullName>
    </submittedName>
</protein>
<dbReference type="AlphaFoldDB" id="A0A2U1L9L8"/>
<keyword evidence="4" id="KW-1185">Reference proteome</keyword>
<evidence type="ECO:0000256" key="1">
    <source>
        <dbReference type="ARBA" id="ARBA00022737"/>
    </source>
</evidence>
<dbReference type="Proteomes" id="UP000245207">
    <property type="component" value="Unassembled WGS sequence"/>
</dbReference>
<dbReference type="EMBL" id="PKPP01010624">
    <property type="protein sequence ID" value="PWA45710.1"/>
    <property type="molecule type" value="Genomic_DNA"/>
</dbReference>
<dbReference type="PANTHER" id="PTHR46288:SF71">
    <property type="entry name" value="CHROMATIN REGULATOR PHD FAMILY"/>
    <property type="match status" value="1"/>
</dbReference>
<dbReference type="InterPro" id="IPR004146">
    <property type="entry name" value="DC1"/>
</dbReference>
<feature type="domain" description="DC1" evidence="2">
    <location>
        <begin position="64"/>
        <end position="112"/>
    </location>
</feature>
<accession>A0A2U1L9L8</accession>
<dbReference type="InterPro" id="IPR046349">
    <property type="entry name" value="C1-like_sf"/>
</dbReference>
<reference evidence="3 4" key="1">
    <citation type="journal article" date="2018" name="Mol. Plant">
        <title>The genome of Artemisia annua provides insight into the evolution of Asteraceae family and artemisinin biosynthesis.</title>
        <authorList>
            <person name="Shen Q."/>
            <person name="Zhang L."/>
            <person name="Liao Z."/>
            <person name="Wang S."/>
            <person name="Yan T."/>
            <person name="Shi P."/>
            <person name="Liu M."/>
            <person name="Fu X."/>
            <person name="Pan Q."/>
            <person name="Wang Y."/>
            <person name="Lv Z."/>
            <person name="Lu X."/>
            <person name="Zhang F."/>
            <person name="Jiang W."/>
            <person name="Ma Y."/>
            <person name="Chen M."/>
            <person name="Hao X."/>
            <person name="Li L."/>
            <person name="Tang Y."/>
            <person name="Lv G."/>
            <person name="Zhou Y."/>
            <person name="Sun X."/>
            <person name="Brodelius P.E."/>
            <person name="Rose J.K.C."/>
            <person name="Tang K."/>
        </authorList>
    </citation>
    <scope>NUCLEOTIDE SEQUENCE [LARGE SCALE GENOMIC DNA]</scope>
    <source>
        <strain evidence="4">cv. Huhao1</strain>
        <tissue evidence="3">Leaf</tissue>
    </source>
</reference>
<gene>
    <name evidence="3" type="ORF">CTI12_AA515220</name>
</gene>
<proteinExistence type="predicted"/>
<evidence type="ECO:0000313" key="3">
    <source>
        <dbReference type="EMBL" id="PWA45710.1"/>
    </source>
</evidence>
<comment type="caution">
    <text evidence="3">The sequence shown here is derived from an EMBL/GenBank/DDBJ whole genome shotgun (WGS) entry which is preliminary data.</text>
</comment>
<dbReference type="OrthoDB" id="1036688at2759"/>
<dbReference type="SUPFAM" id="SSF57889">
    <property type="entry name" value="Cysteine-rich domain"/>
    <property type="match status" value="2"/>
</dbReference>
<dbReference type="Pfam" id="PF03107">
    <property type="entry name" value="C1_2"/>
    <property type="match status" value="2"/>
</dbReference>
<dbReference type="Gene3D" id="3.30.60.20">
    <property type="match status" value="1"/>
</dbReference>
<evidence type="ECO:0000259" key="2">
    <source>
        <dbReference type="Pfam" id="PF03107"/>
    </source>
</evidence>
<dbReference type="PANTHER" id="PTHR46288">
    <property type="entry name" value="PHORBOL-ESTER/DAG-TYPE DOMAIN-CONTAINING PROTEIN"/>
    <property type="match status" value="1"/>
</dbReference>
<keyword evidence="1" id="KW-0677">Repeat</keyword>